<sequence length="136" mass="14302">MHPGIYPCRRERHWEHPPRGPHIAPPEGSRGCGAREGSAVYAVGSSDKLSSSSGSVRGLAVLVDSLGGSFLLSCFRTEMAELGGFSAERSGPRANQRTSPVESDTDHYQSILDKPPPSAQPHRATGTSAAAPSNGH</sequence>
<feature type="compositionally biased region" description="Polar residues" evidence="1">
    <location>
        <begin position="125"/>
        <end position="136"/>
    </location>
</feature>
<feature type="region of interest" description="Disordered" evidence="1">
    <location>
        <begin position="84"/>
        <end position="136"/>
    </location>
</feature>
<organism evidence="2 3">
    <name type="scientific">Cymbomonas tetramitiformis</name>
    <dbReference type="NCBI Taxonomy" id="36881"/>
    <lineage>
        <taxon>Eukaryota</taxon>
        <taxon>Viridiplantae</taxon>
        <taxon>Chlorophyta</taxon>
        <taxon>Pyramimonadophyceae</taxon>
        <taxon>Pyramimonadales</taxon>
        <taxon>Pyramimonadaceae</taxon>
        <taxon>Cymbomonas</taxon>
    </lineage>
</organism>
<name>A0AAE0BNQ1_9CHLO</name>
<feature type="region of interest" description="Disordered" evidence="1">
    <location>
        <begin position="1"/>
        <end position="34"/>
    </location>
</feature>
<accession>A0AAE0BNQ1</accession>
<reference evidence="2 3" key="1">
    <citation type="journal article" date="2015" name="Genome Biol. Evol.">
        <title>Comparative Genomics of a Bacterivorous Green Alga Reveals Evolutionary Causalities and Consequences of Phago-Mixotrophic Mode of Nutrition.</title>
        <authorList>
            <person name="Burns J.A."/>
            <person name="Paasch A."/>
            <person name="Narechania A."/>
            <person name="Kim E."/>
        </authorList>
    </citation>
    <scope>NUCLEOTIDE SEQUENCE [LARGE SCALE GENOMIC DNA]</scope>
    <source>
        <strain evidence="2 3">PLY_AMNH</strain>
    </source>
</reference>
<gene>
    <name evidence="2" type="ORF">CYMTET_50196</name>
</gene>
<keyword evidence="3" id="KW-1185">Reference proteome</keyword>
<feature type="compositionally biased region" description="Basic and acidic residues" evidence="1">
    <location>
        <begin position="8"/>
        <end position="18"/>
    </location>
</feature>
<dbReference type="AlphaFoldDB" id="A0AAE0BNQ1"/>
<evidence type="ECO:0000313" key="3">
    <source>
        <dbReference type="Proteomes" id="UP001190700"/>
    </source>
</evidence>
<protein>
    <submittedName>
        <fullName evidence="2">Uncharacterized protein</fullName>
    </submittedName>
</protein>
<evidence type="ECO:0000313" key="2">
    <source>
        <dbReference type="EMBL" id="KAK3239911.1"/>
    </source>
</evidence>
<dbReference type="EMBL" id="LGRX02033787">
    <property type="protein sequence ID" value="KAK3239911.1"/>
    <property type="molecule type" value="Genomic_DNA"/>
</dbReference>
<evidence type="ECO:0000256" key="1">
    <source>
        <dbReference type="SAM" id="MobiDB-lite"/>
    </source>
</evidence>
<comment type="caution">
    <text evidence="2">The sequence shown here is derived from an EMBL/GenBank/DDBJ whole genome shotgun (WGS) entry which is preliminary data.</text>
</comment>
<dbReference type="Proteomes" id="UP001190700">
    <property type="component" value="Unassembled WGS sequence"/>
</dbReference>
<feature type="compositionally biased region" description="Polar residues" evidence="1">
    <location>
        <begin position="93"/>
        <end position="102"/>
    </location>
</feature>
<proteinExistence type="predicted"/>